<dbReference type="Proteomes" id="UP000631114">
    <property type="component" value="Unassembled WGS sequence"/>
</dbReference>
<gene>
    <name evidence="6" type="ORF">IFM89_004172</name>
</gene>
<dbReference type="PANTHER" id="PTHR10509">
    <property type="entry name" value="O-METHYLTRANSFERASE-RELATED"/>
    <property type="match status" value="1"/>
</dbReference>
<evidence type="ECO:0000313" key="6">
    <source>
        <dbReference type="EMBL" id="KAF9591474.1"/>
    </source>
</evidence>
<protein>
    <submittedName>
        <fullName evidence="6">Uncharacterized protein</fullName>
    </submittedName>
</protein>
<evidence type="ECO:0000313" key="7">
    <source>
        <dbReference type="Proteomes" id="UP000631114"/>
    </source>
</evidence>
<keyword evidence="2" id="KW-0808">Transferase</keyword>
<dbReference type="Gene3D" id="3.40.50.150">
    <property type="entry name" value="Vaccinia Virus protein VP39"/>
    <property type="match status" value="1"/>
</dbReference>
<dbReference type="InterPro" id="IPR029063">
    <property type="entry name" value="SAM-dependent_MTases_sf"/>
</dbReference>
<dbReference type="OrthoDB" id="10251242at2759"/>
<dbReference type="InterPro" id="IPR050362">
    <property type="entry name" value="Cation-dep_OMT"/>
</dbReference>
<comment type="caution">
    <text evidence="6">The sequence shown here is derived from an EMBL/GenBank/DDBJ whole genome shotgun (WGS) entry which is preliminary data.</text>
</comment>
<dbReference type="GO" id="GO:0008757">
    <property type="term" value="F:S-adenosylmethionine-dependent methyltransferase activity"/>
    <property type="evidence" value="ECO:0007669"/>
    <property type="project" value="TreeGrafter"/>
</dbReference>
<comment type="similarity">
    <text evidence="5">Belongs to the class I-like SAM-binding methyltransferase superfamily. Cation-dependent O-methyltransferase family.</text>
</comment>
<dbReference type="GO" id="GO:0008171">
    <property type="term" value="F:O-methyltransferase activity"/>
    <property type="evidence" value="ECO:0007669"/>
    <property type="project" value="InterPro"/>
</dbReference>
<accession>A0A835LH13</accession>
<dbReference type="AlphaFoldDB" id="A0A835LH13"/>
<evidence type="ECO:0000256" key="2">
    <source>
        <dbReference type="ARBA" id="ARBA00022679"/>
    </source>
</evidence>
<evidence type="ECO:0000256" key="1">
    <source>
        <dbReference type="ARBA" id="ARBA00022603"/>
    </source>
</evidence>
<keyword evidence="7" id="KW-1185">Reference proteome</keyword>
<keyword evidence="3" id="KW-0949">S-adenosyl-L-methionine</keyword>
<dbReference type="PANTHER" id="PTHR10509:SF34">
    <property type="entry name" value="TAPETUM-SPECIFIC METHYLTRANSFERASE 1"/>
    <property type="match status" value="1"/>
</dbReference>
<proteinExistence type="inferred from homology"/>
<evidence type="ECO:0000256" key="3">
    <source>
        <dbReference type="ARBA" id="ARBA00022691"/>
    </source>
</evidence>
<keyword evidence="1" id="KW-0489">Methyltransferase</keyword>
<dbReference type="GO" id="GO:0046872">
    <property type="term" value="F:metal ion binding"/>
    <property type="evidence" value="ECO:0007669"/>
    <property type="project" value="UniProtKB-KW"/>
</dbReference>
<organism evidence="6 7">
    <name type="scientific">Coptis chinensis</name>
    <dbReference type="NCBI Taxonomy" id="261450"/>
    <lineage>
        <taxon>Eukaryota</taxon>
        <taxon>Viridiplantae</taxon>
        <taxon>Streptophyta</taxon>
        <taxon>Embryophyta</taxon>
        <taxon>Tracheophyta</taxon>
        <taxon>Spermatophyta</taxon>
        <taxon>Magnoliopsida</taxon>
        <taxon>Ranunculales</taxon>
        <taxon>Ranunculaceae</taxon>
        <taxon>Coptidoideae</taxon>
        <taxon>Coptis</taxon>
    </lineage>
</organism>
<evidence type="ECO:0000256" key="5">
    <source>
        <dbReference type="ARBA" id="ARBA00023453"/>
    </source>
</evidence>
<dbReference type="InterPro" id="IPR002935">
    <property type="entry name" value="SAM_O-MeTrfase"/>
</dbReference>
<dbReference type="EMBL" id="JADFTS010000008">
    <property type="protein sequence ID" value="KAF9591474.1"/>
    <property type="molecule type" value="Genomic_DNA"/>
</dbReference>
<keyword evidence="4" id="KW-0479">Metal-binding</keyword>
<evidence type="ECO:0000256" key="4">
    <source>
        <dbReference type="ARBA" id="ARBA00022723"/>
    </source>
</evidence>
<name>A0A835LH13_9MAGN</name>
<reference evidence="6 7" key="1">
    <citation type="submission" date="2020-10" db="EMBL/GenBank/DDBJ databases">
        <title>The Coptis chinensis genome and diversification of protoberbering-type alkaloids.</title>
        <authorList>
            <person name="Wang B."/>
            <person name="Shu S."/>
            <person name="Song C."/>
            <person name="Liu Y."/>
        </authorList>
    </citation>
    <scope>NUCLEOTIDE SEQUENCE [LARGE SCALE GENOMIC DNA]</scope>
    <source>
        <strain evidence="6">HL-2020</strain>
        <tissue evidence="6">Leaf</tissue>
    </source>
</reference>
<dbReference type="GO" id="GO:0032259">
    <property type="term" value="P:methylation"/>
    <property type="evidence" value="ECO:0007669"/>
    <property type="project" value="UniProtKB-KW"/>
</dbReference>
<dbReference type="Pfam" id="PF01596">
    <property type="entry name" value="Methyltransf_3"/>
    <property type="match status" value="1"/>
</dbReference>
<dbReference type="PROSITE" id="PS51682">
    <property type="entry name" value="SAM_OMT_I"/>
    <property type="match status" value="1"/>
</dbReference>
<sequence>MKLVRVGGVIGYDNTLWHGSVALKEGDEIPEFIRASIEPMKKDNNYLASDPHIKLSHISIGDGLLGIGQPSGSEVGDRKGTKYA</sequence>